<feature type="non-terminal residue" evidence="1">
    <location>
        <position position="1"/>
    </location>
</feature>
<dbReference type="AlphaFoldDB" id="A0A5A9YZ41"/>
<gene>
    <name evidence="1" type="ORF">FGF04_39085</name>
</gene>
<dbReference type="EMBL" id="VDFC01000187">
    <property type="protein sequence ID" value="KAA0910135.1"/>
    <property type="molecule type" value="Genomic_DNA"/>
</dbReference>
<proteinExistence type="predicted"/>
<reference evidence="1 2" key="1">
    <citation type="submission" date="2019-05" db="EMBL/GenBank/DDBJ databases">
        <authorList>
            <person name="Hariharan J."/>
            <person name="Choudoir M.J."/>
            <person name="Diebold P."/>
            <person name="Panke-Buisse K."/>
            <person name="Buckley D.H."/>
        </authorList>
    </citation>
    <scope>NUCLEOTIDE SEQUENCE [LARGE SCALE GENOMIC DNA]</scope>
    <source>
        <strain evidence="1 2">SUN51</strain>
    </source>
</reference>
<evidence type="ECO:0000313" key="2">
    <source>
        <dbReference type="Proteomes" id="UP000324965"/>
    </source>
</evidence>
<sequence>AGGLYHAVAGETPNRWIAERVAADLGVQARSVSMKEAIGVWGEFGALVMAASSRIRATSAQRELGWRPEHTDMLTMIGEERLRRLARPSA</sequence>
<comment type="caution">
    <text evidence="1">The sequence shown here is derived from an EMBL/GenBank/DDBJ whole genome shotgun (WGS) entry which is preliminary data.</text>
</comment>
<dbReference type="Proteomes" id="UP000324965">
    <property type="component" value="Unassembled WGS sequence"/>
</dbReference>
<accession>A0A5A9YZ41</accession>
<protein>
    <submittedName>
        <fullName evidence="1">Nucleoside-diphosphate sugar epimerase</fullName>
    </submittedName>
</protein>
<evidence type="ECO:0000313" key="1">
    <source>
        <dbReference type="EMBL" id="KAA0910135.1"/>
    </source>
</evidence>
<organism evidence="1 2">
    <name type="scientific">Streptomyces apricus</name>
    <dbReference type="NCBI Taxonomy" id="1828112"/>
    <lineage>
        <taxon>Bacteria</taxon>
        <taxon>Bacillati</taxon>
        <taxon>Actinomycetota</taxon>
        <taxon>Actinomycetes</taxon>
        <taxon>Kitasatosporales</taxon>
        <taxon>Streptomycetaceae</taxon>
        <taxon>Streptomyces</taxon>
    </lineage>
</organism>
<name>A0A5A9YZ41_9ACTN</name>
<keyword evidence="2" id="KW-1185">Reference proteome</keyword>